<dbReference type="GO" id="GO:0003677">
    <property type="term" value="F:DNA binding"/>
    <property type="evidence" value="ECO:0007669"/>
    <property type="project" value="UniProtKB-KW"/>
</dbReference>
<dbReference type="RefSeq" id="WP_344235990.1">
    <property type="nucleotide sequence ID" value="NZ_BAAAHH010000001.1"/>
</dbReference>
<accession>A0ABN1Q3Y4</accession>
<evidence type="ECO:0000313" key="2">
    <source>
        <dbReference type="Proteomes" id="UP001500665"/>
    </source>
</evidence>
<keyword evidence="1" id="KW-0238">DNA-binding</keyword>
<comment type="caution">
    <text evidence="1">The sequence shown here is derived from an EMBL/GenBank/DDBJ whole genome shotgun (WGS) entry which is preliminary data.</text>
</comment>
<dbReference type="EMBL" id="BAAAHH010000001">
    <property type="protein sequence ID" value="GAA0937271.1"/>
    <property type="molecule type" value="Genomic_DNA"/>
</dbReference>
<dbReference type="Proteomes" id="UP001500665">
    <property type="component" value="Unassembled WGS sequence"/>
</dbReference>
<organism evidence="1 2">
    <name type="scientific">Actinocorallia libanotica</name>
    <dbReference type="NCBI Taxonomy" id="46162"/>
    <lineage>
        <taxon>Bacteria</taxon>
        <taxon>Bacillati</taxon>
        <taxon>Actinomycetota</taxon>
        <taxon>Actinomycetes</taxon>
        <taxon>Streptosporangiales</taxon>
        <taxon>Thermomonosporaceae</taxon>
        <taxon>Actinocorallia</taxon>
    </lineage>
</organism>
<name>A0ABN1Q3Y4_9ACTN</name>
<proteinExistence type="predicted"/>
<gene>
    <name evidence="1" type="ORF">GCM10009550_03900</name>
</gene>
<evidence type="ECO:0000313" key="1">
    <source>
        <dbReference type="EMBL" id="GAA0937271.1"/>
    </source>
</evidence>
<protein>
    <submittedName>
        <fullName evidence="1">DNA-binding protein</fullName>
    </submittedName>
</protein>
<sequence length="1629" mass="174367">MNHVEELLDAGAVLPPGTGGGGDRAVPLAARTYRHPALEGRTVVRLVDAGLSAAEDLAAGFLGLEPEGEPEVVGVGLRATLGFPEWVLAHHPEDGHHALAVVPEMDRITRRAKTKPKAALDAFHALADRLAAAVPHLLPTYYERAGREFLAVENAVYAAQMFSRARRSEAEYGLEIDEDRLDAVFLEFALAGALPVKTLSGYAKELAARVPADEALRRFTRLCVRRTAGGMPPSAQMATDLRRLARAAGSDADAVEHAYLEEVLALPSTVRAAAGWWKAHRASLAALARRRPEVRGMLLGMMPSADADEMAGLWLEIMEESGALAFLCGPAGEPGGEDAQDSAADWLKRFLKTFFSGSYRTPPPALLALTERMADRLKAELAGAEAFPAPQHADLLDLMLTLGIPVEPPQGHSLFLEAWAAGEDRRDLTAIEADPRFRPSFLHGADRLGGGDPDRRAMVLLAASPGGRPMMAEWVDGVARRSTAAGLPDLPDALRRLSMLPVEVLALAEDAVRRAVGTGVGQALTRTLRAGLLDELGWPAWDEAVAALTDSAQARSVHVADAWPHLVVGGRAHARVIGAEGTVLAHDLRIPAGDGDDVGFHYVDGELLVQWNSRQHNGRLTGYWHTAPDRQLSLEGHGPRRTSMYWYQKDQVSLPLPGGGRTTGAGPLHAGDTVLPGDREIVSDGTRYWVWSSREGDEGQGWYEYDPASGEQGDRSAPDFFADALRGLPEESSFASGWMFPLPGAGATPAGTPVDGLLGWRVVRLPDGTVRGEDLAGNTVTAPRGGQLLGPLFLPGDDRPRGVLHGSYQTRLVDPDGVVTSFACSDKAPGPFTEGTALLPPMRYWHCMVPRDPEGSAALRRLGQETAESLLKAAEVIGTAEANKAAEADEAAERMAAAVRELLPDLTEDRLVAGVAGVVRYAAAQQGTLNAAAERLERVLTGEPEQNNLVEGPGDESIGKPLQVMVDAGERRSYSRGPELFTQLQAVERAMAAGAADGERPGIHLDGTGIPFSGLSLTGLLENIGAVAYLAASPFTGEEGREAVLAFLRRCDELGLTAEDHALRWRRVKVRLAEPLLTGPDGGWREGHWYGILPLPEGAFLTAVDFTRSQDHAEFTALLHDPAGRFEVPAPYEVLSSKPVTDARYAGRAGAYLAACAERGAAPWFPGAAAEFAELTGVTETVAKLVIGGMLGVGTWERNFLSAETRAALGVKVADAAFARTEAGRPASAVRRAVLAALLPEDPARLWTDGPDVAEAVRVWNREVGVRVAVPEAIAAEAAKAVRGDWESADALPALLDPASEPRLTRDLKWTVQGDKVRPEEGSADGFTAATLTGSVAMAAWLAHRLPAGDPLRARLPAALTAVRERLANPDLMLGFNRYVNLPSFRKVAGNPTETGPGFERYGAVVMATHDDLPYPAIKTALLDETGGDPYLPVLRGEYDGLLAVELSLGLVRDERFAALLADPGDPAAGERDADGTWWPQDPSRSVPGLVAEAASRYDLGPDAAVVYLMLLAMPDPTDKNTARWTGWKPARLKAARAELAATDLVVEARRPRASRSLFLPCGWNALRAPHPPQEEWKLPLYDLLEGAGPKAPLGVLVPAEPVADLYRRAWRRITEGDVPRFGNLKSRR</sequence>
<reference evidence="1 2" key="1">
    <citation type="journal article" date="2019" name="Int. J. Syst. Evol. Microbiol.">
        <title>The Global Catalogue of Microorganisms (GCM) 10K type strain sequencing project: providing services to taxonomists for standard genome sequencing and annotation.</title>
        <authorList>
            <consortium name="The Broad Institute Genomics Platform"/>
            <consortium name="The Broad Institute Genome Sequencing Center for Infectious Disease"/>
            <person name="Wu L."/>
            <person name="Ma J."/>
        </authorList>
    </citation>
    <scope>NUCLEOTIDE SEQUENCE [LARGE SCALE GENOMIC DNA]</scope>
    <source>
        <strain evidence="1 2">JCM 10696</strain>
    </source>
</reference>
<keyword evidence="2" id="KW-1185">Reference proteome</keyword>